<accession>A0A2T6C7Q2</accession>
<dbReference type="EMBL" id="QBKR01000003">
    <property type="protein sequence ID" value="PTX64340.1"/>
    <property type="molecule type" value="Genomic_DNA"/>
</dbReference>
<evidence type="ECO:0000313" key="1">
    <source>
        <dbReference type="EMBL" id="PTX64340.1"/>
    </source>
</evidence>
<name>A0A2T6C7Q2_9BACL</name>
<reference evidence="1 2" key="1">
    <citation type="submission" date="2018-04" db="EMBL/GenBank/DDBJ databases">
        <title>Genomic Encyclopedia of Archaeal and Bacterial Type Strains, Phase II (KMG-II): from individual species to whole genera.</title>
        <authorList>
            <person name="Goeker M."/>
        </authorList>
    </citation>
    <scope>NUCLEOTIDE SEQUENCE [LARGE SCALE GENOMIC DNA]</scope>
    <source>
        <strain evidence="1 2">DSM 45787</strain>
    </source>
</reference>
<dbReference type="Proteomes" id="UP000244240">
    <property type="component" value="Unassembled WGS sequence"/>
</dbReference>
<keyword evidence="2" id="KW-1185">Reference proteome</keyword>
<gene>
    <name evidence="1" type="ORF">C8P63_103125</name>
</gene>
<sequence length="45" mass="5249">MNQRRKEWLIRAAVLLGILLVILYLLGDDHPGGLRILFKLLKELH</sequence>
<protein>
    <submittedName>
        <fullName evidence="1">Uncharacterized protein</fullName>
    </submittedName>
</protein>
<dbReference type="AlphaFoldDB" id="A0A2T6C7Q2"/>
<organism evidence="1 2">
    <name type="scientific">Melghirimyces profundicolus</name>
    <dbReference type="NCBI Taxonomy" id="1242148"/>
    <lineage>
        <taxon>Bacteria</taxon>
        <taxon>Bacillati</taxon>
        <taxon>Bacillota</taxon>
        <taxon>Bacilli</taxon>
        <taxon>Bacillales</taxon>
        <taxon>Thermoactinomycetaceae</taxon>
        <taxon>Melghirimyces</taxon>
    </lineage>
</organism>
<evidence type="ECO:0000313" key="2">
    <source>
        <dbReference type="Proteomes" id="UP000244240"/>
    </source>
</evidence>
<dbReference type="RefSeq" id="WP_170109468.1">
    <property type="nucleotide sequence ID" value="NZ_QBKR01000003.1"/>
</dbReference>
<proteinExistence type="predicted"/>
<comment type="caution">
    <text evidence="1">The sequence shown here is derived from an EMBL/GenBank/DDBJ whole genome shotgun (WGS) entry which is preliminary data.</text>
</comment>